<organism evidence="1 2">
    <name type="scientific">Plantactinospora siamensis</name>
    <dbReference type="NCBI Taxonomy" id="555372"/>
    <lineage>
        <taxon>Bacteria</taxon>
        <taxon>Bacillati</taxon>
        <taxon>Actinomycetota</taxon>
        <taxon>Actinomycetes</taxon>
        <taxon>Micromonosporales</taxon>
        <taxon>Micromonosporaceae</taxon>
        <taxon>Plantactinospora</taxon>
    </lineage>
</organism>
<gene>
    <name evidence="1" type="ORF">ACFFHU_27725</name>
</gene>
<dbReference type="InterPro" id="IPR011990">
    <property type="entry name" value="TPR-like_helical_dom_sf"/>
</dbReference>
<dbReference type="RefSeq" id="WP_377343296.1">
    <property type="nucleotide sequence ID" value="NZ_JBHLUE010000026.1"/>
</dbReference>
<dbReference type="EMBL" id="JBHLUE010000026">
    <property type="protein sequence ID" value="MFC0567920.1"/>
    <property type="molecule type" value="Genomic_DNA"/>
</dbReference>
<dbReference type="InterPro" id="IPR019734">
    <property type="entry name" value="TPR_rpt"/>
</dbReference>
<comment type="caution">
    <text evidence="1">The sequence shown here is derived from an EMBL/GenBank/DDBJ whole genome shotgun (WGS) entry which is preliminary data.</text>
</comment>
<sequence length="438" mass="49327">MARINVDFRPYLRGLVIDALGISKPPRNPTVPKGASIVVLPFENVSGDEEQEYLTDGVTQELTNALSRSSRYVFVISFETAFSYKGRNVDPARLGTELGVRYVLRGSIERKEDRVQIKADLIEAQDGRSLWSDSFDSELTDTYAVQTEIVKRILEAVGYKLETSELERFVKPPSSLISVEALWRGYYHLRQLRKEHMLKARALLQSAIDEDPKLATAYGLLAGTYTQEFAQGWTLDRSNIDRARELATKGLSIDQNAGSCHALLGIVELMEGNWRQSVKHLDRAVALDPCLTWPHAMRGMALAEGHQRLESSRSIKRALRLDPNPPPGLLMALAYINYGAGRKTEAMELLEKVRHEKPDNLLCRVGLTAYHQREGNKGYARQLAREMIEINPDIYVEAAMELIPSLEQIHPKWEFARYADDLAAAGLPRKAEKVGEPR</sequence>
<protein>
    <recommendedName>
        <fullName evidence="3">Tetratricopeptide repeat protein</fullName>
    </recommendedName>
</protein>
<evidence type="ECO:0008006" key="3">
    <source>
        <dbReference type="Google" id="ProtNLM"/>
    </source>
</evidence>
<keyword evidence="2" id="KW-1185">Reference proteome</keyword>
<dbReference type="Gene3D" id="1.25.40.10">
    <property type="entry name" value="Tetratricopeptide repeat domain"/>
    <property type="match status" value="1"/>
</dbReference>
<dbReference type="Proteomes" id="UP001589894">
    <property type="component" value="Unassembled WGS sequence"/>
</dbReference>
<dbReference type="SUPFAM" id="SSF48452">
    <property type="entry name" value="TPR-like"/>
    <property type="match status" value="1"/>
</dbReference>
<dbReference type="SMART" id="SM00028">
    <property type="entry name" value="TPR"/>
    <property type="match status" value="3"/>
</dbReference>
<dbReference type="PANTHER" id="PTHR12558">
    <property type="entry name" value="CELL DIVISION CYCLE 16,23,27"/>
    <property type="match status" value="1"/>
</dbReference>
<evidence type="ECO:0000313" key="2">
    <source>
        <dbReference type="Proteomes" id="UP001589894"/>
    </source>
</evidence>
<dbReference type="Gene3D" id="3.40.50.10610">
    <property type="entry name" value="ABC-type transport auxiliary lipoprotein component"/>
    <property type="match status" value="1"/>
</dbReference>
<dbReference type="PANTHER" id="PTHR12558:SF13">
    <property type="entry name" value="CELL DIVISION CYCLE PROTEIN 27 HOMOLOG"/>
    <property type="match status" value="1"/>
</dbReference>
<accession>A0ABV6P4H5</accession>
<evidence type="ECO:0000313" key="1">
    <source>
        <dbReference type="EMBL" id="MFC0567920.1"/>
    </source>
</evidence>
<name>A0ABV6P4H5_9ACTN</name>
<proteinExistence type="predicted"/>
<reference evidence="1 2" key="1">
    <citation type="submission" date="2024-09" db="EMBL/GenBank/DDBJ databases">
        <authorList>
            <person name="Sun Q."/>
            <person name="Mori K."/>
        </authorList>
    </citation>
    <scope>NUCLEOTIDE SEQUENCE [LARGE SCALE GENOMIC DNA]</scope>
    <source>
        <strain evidence="1 2">TBRC 2205</strain>
    </source>
</reference>